<protein>
    <recommendedName>
        <fullName evidence="3">Carboxylic ester hydrolase</fullName>
        <ecNumber evidence="3">3.1.1.-</ecNumber>
    </recommendedName>
</protein>
<dbReference type="InterPro" id="IPR050309">
    <property type="entry name" value="Type-B_Carboxylest/Lipase"/>
</dbReference>
<gene>
    <name evidence="5" type="ORF">FOZ62_025314</name>
</gene>
<organism evidence="5 6">
    <name type="scientific">Perkinsus olseni</name>
    <name type="common">Perkinsus atlanticus</name>
    <dbReference type="NCBI Taxonomy" id="32597"/>
    <lineage>
        <taxon>Eukaryota</taxon>
        <taxon>Sar</taxon>
        <taxon>Alveolata</taxon>
        <taxon>Perkinsozoa</taxon>
        <taxon>Perkinsea</taxon>
        <taxon>Perkinsida</taxon>
        <taxon>Perkinsidae</taxon>
        <taxon>Perkinsus</taxon>
    </lineage>
</organism>
<sequence length="579" mass="63294">MKIALLPPTILLSAATGFQPVQIANGPISGLVTKQNTSLQQPIIQDVEAFLGIRYAEPPVGQLRFRPPQPYTSENWTCTRPMEDCLYLNVFRPSTAQGGRSKLPVMFWIHDGGYVNEEGTTGDWGALDTQLGLKWVQENIEAFGGDKNRVLLFGHSAGACTVMWHLAAPGSKGLFHSAIMQSGTTSTPMLFQNSTDAFTYYDWVASELAGCKDGNDLVCLRRVGPQGFAIPDGIRFDPGRAPTWASPFFPNLPVGPIIDGTTLPDNPLRIVENGNHNDGPLVIGFTRDEGSFIGFLLPGLVPGDELTLGEQGFQRTVNHFLQNDTASQEVETFYPPKAYASVYGPDNGPFQRAAYFIRDSFFHCSGRRLAEALRKTGKSPTWMYSFDKPDLFGSLATFNLGTLSPTFGNLTVGQLGTYHSADLAFVFKEFGEDPANFSQPGLSLLSADTFMAHSPRELGDTFHHVSDAISCMWAHMAAHGTPTGLRQYCPGLPNGSIPPWLPYNSRLNGSPAQGAYMHIGDVLSMQPWRLNNLYPDNEMPSIELYKLSETTTTTTLAVSPSQPTSSAQRQACHRALELV</sequence>
<comment type="similarity">
    <text evidence="1 3">Belongs to the type-B carboxylesterase/lipase family.</text>
</comment>
<dbReference type="InterPro" id="IPR002018">
    <property type="entry name" value="CarbesteraseB"/>
</dbReference>
<evidence type="ECO:0000313" key="5">
    <source>
        <dbReference type="EMBL" id="KAF4704475.1"/>
    </source>
</evidence>
<dbReference type="PROSITE" id="PS00122">
    <property type="entry name" value="CARBOXYLESTERASE_B_1"/>
    <property type="match status" value="1"/>
</dbReference>
<dbReference type="GO" id="GO:0016787">
    <property type="term" value="F:hydrolase activity"/>
    <property type="evidence" value="ECO:0007669"/>
    <property type="project" value="UniProtKB-KW"/>
</dbReference>
<proteinExistence type="inferred from homology"/>
<evidence type="ECO:0000259" key="4">
    <source>
        <dbReference type="Pfam" id="PF00135"/>
    </source>
</evidence>
<dbReference type="PROSITE" id="PS00941">
    <property type="entry name" value="CARBOXYLESTERASE_B_2"/>
    <property type="match status" value="1"/>
</dbReference>
<dbReference type="EMBL" id="JABANM010031491">
    <property type="protein sequence ID" value="KAF4704475.1"/>
    <property type="molecule type" value="Genomic_DNA"/>
</dbReference>
<comment type="caution">
    <text evidence="5">The sequence shown here is derived from an EMBL/GenBank/DDBJ whole genome shotgun (WGS) entry which is preliminary data.</text>
</comment>
<dbReference type="EC" id="3.1.1.-" evidence="3"/>
<dbReference type="InterPro" id="IPR019819">
    <property type="entry name" value="Carboxylesterase_B_CS"/>
</dbReference>
<reference evidence="5 6" key="1">
    <citation type="submission" date="2020-04" db="EMBL/GenBank/DDBJ databases">
        <title>Perkinsus olseni comparative genomics.</title>
        <authorList>
            <person name="Bogema D.R."/>
        </authorList>
    </citation>
    <scope>NUCLEOTIDE SEQUENCE [LARGE SCALE GENOMIC DNA]</scope>
    <source>
        <strain evidence="5">ATCC PRA-205</strain>
    </source>
</reference>
<dbReference type="Gene3D" id="3.40.50.1820">
    <property type="entry name" value="alpha/beta hydrolase"/>
    <property type="match status" value="2"/>
</dbReference>
<evidence type="ECO:0000313" key="6">
    <source>
        <dbReference type="Proteomes" id="UP000574390"/>
    </source>
</evidence>
<dbReference type="InterPro" id="IPR029058">
    <property type="entry name" value="AB_hydrolase_fold"/>
</dbReference>
<feature type="domain" description="Carboxylesterase type B" evidence="4">
    <location>
        <begin position="21"/>
        <end position="80"/>
    </location>
</feature>
<feature type="domain" description="Carboxylesterase type B" evidence="4">
    <location>
        <begin position="118"/>
        <end position="503"/>
    </location>
</feature>
<dbReference type="PANTHER" id="PTHR11559">
    <property type="entry name" value="CARBOXYLESTERASE"/>
    <property type="match status" value="1"/>
</dbReference>
<dbReference type="AlphaFoldDB" id="A0A7J6Q7H9"/>
<feature type="non-terminal residue" evidence="5">
    <location>
        <position position="579"/>
    </location>
</feature>
<evidence type="ECO:0000256" key="2">
    <source>
        <dbReference type="ARBA" id="ARBA00022801"/>
    </source>
</evidence>
<evidence type="ECO:0000256" key="1">
    <source>
        <dbReference type="ARBA" id="ARBA00005964"/>
    </source>
</evidence>
<evidence type="ECO:0000256" key="3">
    <source>
        <dbReference type="RuleBase" id="RU361235"/>
    </source>
</evidence>
<keyword evidence="2 3" id="KW-0378">Hydrolase</keyword>
<accession>A0A7J6Q7H9</accession>
<dbReference type="SUPFAM" id="SSF53474">
    <property type="entry name" value="alpha/beta-Hydrolases"/>
    <property type="match status" value="1"/>
</dbReference>
<dbReference type="InterPro" id="IPR019826">
    <property type="entry name" value="Carboxylesterase_B_AS"/>
</dbReference>
<dbReference type="Pfam" id="PF00135">
    <property type="entry name" value="COesterase"/>
    <property type="match status" value="2"/>
</dbReference>
<dbReference type="Proteomes" id="UP000574390">
    <property type="component" value="Unassembled WGS sequence"/>
</dbReference>
<name>A0A7J6Q7H9_PEROL</name>